<keyword evidence="2" id="KW-1185">Reference proteome</keyword>
<keyword evidence="1" id="KW-0436">Ligase</keyword>
<evidence type="ECO:0000313" key="1">
    <source>
        <dbReference type="EMBL" id="SDM25444.1"/>
    </source>
</evidence>
<dbReference type="GO" id="GO:0004592">
    <property type="term" value="F:pantoate-beta-alanine ligase activity"/>
    <property type="evidence" value="ECO:0007669"/>
    <property type="project" value="InterPro"/>
</dbReference>
<dbReference type="InterPro" id="IPR042176">
    <property type="entry name" value="Pantoate_ligase_C"/>
</dbReference>
<protein>
    <submittedName>
        <fullName evidence="1">Pantoate-beta-alanine ligase</fullName>
    </submittedName>
</protein>
<accession>A0A1G9RQM2</accession>
<evidence type="ECO:0000313" key="2">
    <source>
        <dbReference type="Proteomes" id="UP000214880"/>
    </source>
</evidence>
<gene>
    <name evidence="1" type="ORF">SAMN04488502_10367</name>
</gene>
<dbReference type="SUPFAM" id="SSF52374">
    <property type="entry name" value="Nucleotidylyl transferase"/>
    <property type="match status" value="1"/>
</dbReference>
<dbReference type="InterPro" id="IPR003721">
    <property type="entry name" value="Pantoate_ligase"/>
</dbReference>
<reference evidence="1 2" key="1">
    <citation type="submission" date="2016-10" db="EMBL/GenBank/DDBJ databases">
        <authorList>
            <person name="de Groot N.N."/>
        </authorList>
    </citation>
    <scope>NUCLEOTIDE SEQUENCE [LARGE SCALE GENOMIC DNA]</scope>
    <source>
        <strain evidence="1 2">DSM 1736</strain>
    </source>
</reference>
<sequence>MVTVIVMTPIVRDKDGLAKSSRHAGLIAEQRTAALVLSRSLAFARQPGTYAIPGERRGCEYHGKFA</sequence>
<dbReference type="Proteomes" id="UP000214880">
    <property type="component" value="Unassembled WGS sequence"/>
</dbReference>
<name>A0A1G9RQM2_9FIRM</name>
<dbReference type="Pfam" id="PF02569">
    <property type="entry name" value="Pantoate_ligase"/>
    <property type="match status" value="1"/>
</dbReference>
<dbReference type="STRING" id="146817.SAMN04488502_10367"/>
<proteinExistence type="predicted"/>
<dbReference type="EMBL" id="FNHB01000003">
    <property type="protein sequence ID" value="SDM25444.1"/>
    <property type="molecule type" value="Genomic_DNA"/>
</dbReference>
<dbReference type="GO" id="GO:0015940">
    <property type="term" value="P:pantothenate biosynthetic process"/>
    <property type="evidence" value="ECO:0007669"/>
    <property type="project" value="InterPro"/>
</dbReference>
<organism evidence="1 2">
    <name type="scientific">Dendrosporobacter quercicolus</name>
    <dbReference type="NCBI Taxonomy" id="146817"/>
    <lineage>
        <taxon>Bacteria</taxon>
        <taxon>Bacillati</taxon>
        <taxon>Bacillota</taxon>
        <taxon>Negativicutes</taxon>
        <taxon>Selenomonadales</taxon>
        <taxon>Sporomusaceae</taxon>
        <taxon>Dendrosporobacter</taxon>
    </lineage>
</organism>
<dbReference type="AlphaFoldDB" id="A0A1G9RQM2"/>
<dbReference type="Gene3D" id="3.30.1300.10">
    <property type="entry name" value="Pantoate-beta-alanine ligase, C-terminal domain"/>
    <property type="match status" value="1"/>
</dbReference>